<dbReference type="GO" id="GO:0003676">
    <property type="term" value="F:nucleic acid binding"/>
    <property type="evidence" value="ECO:0007669"/>
    <property type="project" value="InterPro"/>
</dbReference>
<dbReference type="PANTHER" id="PTHR30231">
    <property type="entry name" value="DNA POLYMERASE III SUBUNIT EPSILON"/>
    <property type="match status" value="1"/>
</dbReference>
<dbReference type="GO" id="GO:0005829">
    <property type="term" value="C:cytosol"/>
    <property type="evidence" value="ECO:0007669"/>
    <property type="project" value="TreeGrafter"/>
</dbReference>
<dbReference type="PATRIC" id="fig|1212489.4.peg.3204"/>
<keyword evidence="2 4" id="KW-0378">Hydrolase</keyword>
<dbReference type="GO" id="GO:0045004">
    <property type="term" value="P:DNA replication proofreading"/>
    <property type="evidence" value="ECO:0007669"/>
    <property type="project" value="TreeGrafter"/>
</dbReference>
<evidence type="ECO:0000313" key="5">
    <source>
        <dbReference type="Proteomes" id="UP000054736"/>
    </source>
</evidence>
<dbReference type="Proteomes" id="UP000054736">
    <property type="component" value="Unassembled WGS sequence"/>
</dbReference>
<dbReference type="SUPFAM" id="SSF53098">
    <property type="entry name" value="Ribonuclease H-like"/>
    <property type="match status" value="1"/>
</dbReference>
<keyword evidence="5" id="KW-1185">Reference proteome</keyword>
<accession>A0A0W0SM76</accession>
<gene>
    <name evidence="4" type="ORF">Ldro_3030</name>
</gene>
<dbReference type="GO" id="GO:0008408">
    <property type="term" value="F:3'-5' exonuclease activity"/>
    <property type="evidence" value="ECO:0007669"/>
    <property type="project" value="TreeGrafter"/>
</dbReference>
<name>A0A0W0SM76_9GAMM</name>
<dbReference type="AlphaFoldDB" id="A0A0W0SM76"/>
<evidence type="ECO:0000256" key="1">
    <source>
        <dbReference type="ARBA" id="ARBA00022722"/>
    </source>
</evidence>
<dbReference type="CDD" id="cd06127">
    <property type="entry name" value="DEDDh"/>
    <property type="match status" value="1"/>
</dbReference>
<dbReference type="InterPro" id="IPR013520">
    <property type="entry name" value="Ribonucl_H"/>
</dbReference>
<dbReference type="InterPro" id="IPR036397">
    <property type="entry name" value="RNaseH_sf"/>
</dbReference>
<dbReference type="Gene3D" id="3.30.420.10">
    <property type="entry name" value="Ribonuclease H-like superfamily/Ribonuclease H"/>
    <property type="match status" value="1"/>
</dbReference>
<dbReference type="InterPro" id="IPR012337">
    <property type="entry name" value="RNaseH-like_sf"/>
</dbReference>
<reference evidence="4 5" key="1">
    <citation type="submission" date="2015-11" db="EMBL/GenBank/DDBJ databases">
        <title>Genomic analysis of 38 Legionella species identifies large and diverse effector repertoires.</title>
        <authorList>
            <person name="Burstein D."/>
            <person name="Amaro F."/>
            <person name="Zusman T."/>
            <person name="Lifshitz Z."/>
            <person name="Cohen O."/>
            <person name="Gilbert J.A."/>
            <person name="Pupko T."/>
            <person name="Shuman H.A."/>
            <person name="Segal G."/>
        </authorList>
    </citation>
    <scope>NUCLEOTIDE SEQUENCE [LARGE SCALE GENOMIC DNA]</scope>
    <source>
        <strain evidence="4 5">ATCC 700990</strain>
    </source>
</reference>
<dbReference type="SMART" id="SM00479">
    <property type="entry name" value="EXOIII"/>
    <property type="match status" value="1"/>
</dbReference>
<keyword evidence="2 4" id="KW-0269">Exonuclease</keyword>
<dbReference type="STRING" id="1212489.Ldro_3030"/>
<protein>
    <submittedName>
        <fullName evidence="4">Putative exonuclease</fullName>
    </submittedName>
</protein>
<dbReference type="Pfam" id="PF00929">
    <property type="entry name" value="RNase_T"/>
    <property type="match status" value="1"/>
</dbReference>
<dbReference type="PANTHER" id="PTHR30231:SF37">
    <property type="entry name" value="EXODEOXYRIBONUCLEASE 10"/>
    <property type="match status" value="1"/>
</dbReference>
<evidence type="ECO:0000256" key="2">
    <source>
        <dbReference type="ARBA" id="ARBA00022839"/>
    </source>
</evidence>
<dbReference type="NCBIfam" id="NF006615">
    <property type="entry name" value="PRK09182.1"/>
    <property type="match status" value="1"/>
</dbReference>
<evidence type="ECO:0000313" key="4">
    <source>
        <dbReference type="EMBL" id="KTC84427.1"/>
    </source>
</evidence>
<keyword evidence="1" id="KW-0540">Nuclease</keyword>
<sequence length="311" mass="35533">MISIITKSPFKMTEELISLISQHSEYQLLKRVPSLYTPRTQTDSQQFIATIIDLETMGLDASLHEIIELGLLSFSFSKADGILAVIDTYNELNDPGKPIPLEVTQVTGISNEDVQGKAIDWLKVTQILSSSHLIICHNSGFDRNFLELQTPASLKPIVQALPFGCTMKDIDWKKRLIESSKLDYINWKLGYFYDGHRALNDCWATFNLLIQDSNAFEELKANVRKKETLLVAAHAPFDKKDLLKQRDYRWSDGLNRLPKSWWKIISNEHLLEEKQWLDEVIYGKPGASNALPSSEIGARIRYSFRAEMLEV</sequence>
<organism evidence="4 5">
    <name type="scientific">Legionella drozanskii LLAP-1</name>
    <dbReference type="NCBI Taxonomy" id="1212489"/>
    <lineage>
        <taxon>Bacteria</taxon>
        <taxon>Pseudomonadati</taxon>
        <taxon>Pseudomonadota</taxon>
        <taxon>Gammaproteobacteria</taxon>
        <taxon>Legionellales</taxon>
        <taxon>Legionellaceae</taxon>
        <taxon>Legionella</taxon>
    </lineage>
</organism>
<proteinExistence type="predicted"/>
<evidence type="ECO:0000259" key="3">
    <source>
        <dbReference type="SMART" id="SM00479"/>
    </source>
</evidence>
<dbReference type="EMBL" id="LNXY01000032">
    <property type="protein sequence ID" value="KTC84427.1"/>
    <property type="molecule type" value="Genomic_DNA"/>
</dbReference>
<feature type="domain" description="Exonuclease" evidence="3">
    <location>
        <begin position="48"/>
        <end position="218"/>
    </location>
</feature>
<comment type="caution">
    <text evidence="4">The sequence shown here is derived from an EMBL/GenBank/DDBJ whole genome shotgun (WGS) entry which is preliminary data.</text>
</comment>